<evidence type="ECO:0000313" key="3">
    <source>
        <dbReference type="Proteomes" id="UP000325672"/>
    </source>
</evidence>
<proteinExistence type="predicted"/>
<accession>A0A5N6SXH2</accession>
<evidence type="ECO:0000256" key="1">
    <source>
        <dbReference type="SAM" id="Phobius"/>
    </source>
</evidence>
<feature type="transmembrane region" description="Helical" evidence="1">
    <location>
        <begin position="6"/>
        <end position="30"/>
    </location>
</feature>
<dbReference type="GeneID" id="43638487"/>
<keyword evidence="1" id="KW-0472">Membrane</keyword>
<evidence type="ECO:0000313" key="2">
    <source>
        <dbReference type="EMBL" id="KAE8138607.1"/>
    </source>
</evidence>
<dbReference type="AlphaFoldDB" id="A0A5N6SXH2"/>
<dbReference type="EMBL" id="ML743570">
    <property type="protein sequence ID" value="KAE8138607.1"/>
    <property type="molecule type" value="Genomic_DNA"/>
</dbReference>
<reference evidence="2 3" key="1">
    <citation type="submission" date="2019-04" db="EMBL/GenBank/DDBJ databases">
        <title>Friends and foes A comparative genomics study of 23 Aspergillus species from section Flavi.</title>
        <authorList>
            <consortium name="DOE Joint Genome Institute"/>
            <person name="Kjaerbolling I."/>
            <person name="Vesth T."/>
            <person name="Frisvad J.C."/>
            <person name="Nybo J.L."/>
            <person name="Theobald S."/>
            <person name="Kildgaard S."/>
            <person name="Isbrandt T."/>
            <person name="Kuo A."/>
            <person name="Sato A."/>
            <person name="Lyhne E.K."/>
            <person name="Kogle M.E."/>
            <person name="Wiebenga A."/>
            <person name="Kun R.S."/>
            <person name="Lubbers R.J."/>
            <person name="Makela M.R."/>
            <person name="Barry K."/>
            <person name="Chovatia M."/>
            <person name="Clum A."/>
            <person name="Daum C."/>
            <person name="Haridas S."/>
            <person name="He G."/>
            <person name="LaButti K."/>
            <person name="Lipzen A."/>
            <person name="Mondo S."/>
            <person name="Riley R."/>
            <person name="Salamov A."/>
            <person name="Simmons B.A."/>
            <person name="Magnuson J.K."/>
            <person name="Henrissat B."/>
            <person name="Mortensen U.H."/>
            <person name="Larsen T.O."/>
            <person name="Devries R.P."/>
            <person name="Grigoriev I.V."/>
            <person name="Machida M."/>
            <person name="Baker S.E."/>
            <person name="Andersen M.R."/>
        </authorList>
    </citation>
    <scope>NUCLEOTIDE SEQUENCE [LARGE SCALE GENOMIC DNA]</scope>
    <source>
        <strain evidence="2 3">CBS 117625</strain>
    </source>
</reference>
<keyword evidence="1" id="KW-0812">Transmembrane</keyword>
<dbReference type="Proteomes" id="UP000325672">
    <property type="component" value="Unassembled WGS sequence"/>
</dbReference>
<name>A0A5N6SXH2_ASPPS</name>
<keyword evidence="1" id="KW-1133">Transmembrane helix</keyword>
<sequence length="65" mass="7196">MCDPLFCWVQIAVYCYHVGGLFVPTILILIPVRTMPLSITHLIRSPAGYETARIGLSPEPESHNG</sequence>
<keyword evidence="3" id="KW-1185">Reference proteome</keyword>
<dbReference type="RefSeq" id="XP_031914670.1">
    <property type="nucleotide sequence ID" value="XM_032054277.1"/>
</dbReference>
<gene>
    <name evidence="2" type="ORF">BDV38DRAFT_244131</name>
</gene>
<organism evidence="2 3">
    <name type="scientific">Aspergillus pseudotamarii</name>
    <dbReference type="NCBI Taxonomy" id="132259"/>
    <lineage>
        <taxon>Eukaryota</taxon>
        <taxon>Fungi</taxon>
        <taxon>Dikarya</taxon>
        <taxon>Ascomycota</taxon>
        <taxon>Pezizomycotina</taxon>
        <taxon>Eurotiomycetes</taxon>
        <taxon>Eurotiomycetidae</taxon>
        <taxon>Eurotiales</taxon>
        <taxon>Aspergillaceae</taxon>
        <taxon>Aspergillus</taxon>
        <taxon>Aspergillus subgen. Circumdati</taxon>
    </lineage>
</organism>
<protein>
    <submittedName>
        <fullName evidence="2">Uncharacterized protein</fullName>
    </submittedName>
</protein>